<dbReference type="AlphaFoldDB" id="A0A926HXP9"/>
<protein>
    <submittedName>
        <fullName evidence="4">Recombinase family protein</fullName>
    </submittedName>
</protein>
<dbReference type="CDD" id="cd00338">
    <property type="entry name" value="Ser_Recombinase"/>
    <property type="match status" value="1"/>
</dbReference>
<gene>
    <name evidence="4" type="ORF">H8730_10660</name>
</gene>
<dbReference type="InterPro" id="IPR036162">
    <property type="entry name" value="Resolvase-like_N_sf"/>
</dbReference>
<reference evidence="4" key="1">
    <citation type="submission" date="2020-08" db="EMBL/GenBank/DDBJ databases">
        <title>Genome public.</title>
        <authorList>
            <person name="Liu C."/>
            <person name="Sun Q."/>
        </authorList>
    </citation>
    <scope>NUCLEOTIDE SEQUENCE</scope>
    <source>
        <strain evidence="4">NSJ-32</strain>
    </source>
</reference>
<dbReference type="GO" id="GO:0000150">
    <property type="term" value="F:DNA strand exchange activity"/>
    <property type="evidence" value="ECO:0007669"/>
    <property type="project" value="InterPro"/>
</dbReference>
<dbReference type="InterPro" id="IPR011109">
    <property type="entry name" value="DNA_bind_recombinase_dom"/>
</dbReference>
<dbReference type="SUPFAM" id="SSF53041">
    <property type="entry name" value="Resolvase-like"/>
    <property type="match status" value="1"/>
</dbReference>
<dbReference type="GO" id="GO:0003677">
    <property type="term" value="F:DNA binding"/>
    <property type="evidence" value="ECO:0007669"/>
    <property type="project" value="InterPro"/>
</dbReference>
<sequence length="521" mass="59677">MPYCTYLRKSRADAEAEARGEGETLERHRKILFDLAKRLHLDVTKEYAEIVSGETIASRPVVQELLADVEQGLWNGVLVVEVERLARGDTIDQGIIAQTFKFSDTKIITPMKTYDPNNEFDEEYFEFGLFMSRREYKTINRRLQNGRAASVREGKYVGNKPPYGYTRKKLDHDKGYTLLPHPDQAKVIQLIFQWYTEGLENEIMGPAVIATKLNHMHIPPQNGDAWVPASIRRILRNPTYTGKVCWERRKVVKKMAGGQLVKSRPDAKDYILADGLHEALIPMETWNKAQEVMTQSHVPSNAHLPIQNPLAGLVFCSQCGRRMIRRPFPSRPDTLMCPLSGCSTVASDLDLVESRILESLSRWLRRIEVDIQTAGRPQNNSAQIELFTAALNQAEDDLATLQKQVDSLYDLLEQGIYTKEVFLQRSKVLSEKLADKKKERSFYSRKLEEEQLKETQHQDVIPAIEHALEIYDQLETAAEKNRLLKSVLDKIIYSKSDSGRWHGSPDAFELEIYPKTYTQPI</sequence>
<keyword evidence="5" id="KW-1185">Reference proteome</keyword>
<dbReference type="PANTHER" id="PTHR30461:SF23">
    <property type="entry name" value="DNA RECOMBINASE-RELATED"/>
    <property type="match status" value="1"/>
</dbReference>
<dbReference type="EMBL" id="JACRSQ010000015">
    <property type="protein sequence ID" value="MBC8544007.1"/>
    <property type="molecule type" value="Genomic_DNA"/>
</dbReference>
<accession>A0A926HXP9</accession>
<feature type="domain" description="Recombinase" evidence="3">
    <location>
        <begin position="162"/>
        <end position="299"/>
    </location>
</feature>
<dbReference type="Pfam" id="PF07508">
    <property type="entry name" value="Recombinase"/>
    <property type="match status" value="1"/>
</dbReference>
<evidence type="ECO:0000259" key="2">
    <source>
        <dbReference type="PROSITE" id="PS51736"/>
    </source>
</evidence>
<dbReference type="Pfam" id="PF00239">
    <property type="entry name" value="Resolvase"/>
    <property type="match status" value="1"/>
</dbReference>
<comment type="caution">
    <text evidence="4">The sequence shown here is derived from an EMBL/GenBank/DDBJ whole genome shotgun (WGS) entry which is preliminary data.</text>
</comment>
<evidence type="ECO:0000256" key="1">
    <source>
        <dbReference type="SAM" id="Coils"/>
    </source>
</evidence>
<dbReference type="InterPro" id="IPR038109">
    <property type="entry name" value="DNA_bind_recomb_sf"/>
</dbReference>
<dbReference type="Proteomes" id="UP000657006">
    <property type="component" value="Unassembled WGS sequence"/>
</dbReference>
<dbReference type="RefSeq" id="WP_177719627.1">
    <property type="nucleotide sequence ID" value="NZ_JACRSQ010000015.1"/>
</dbReference>
<organism evidence="4 5">
    <name type="scientific">Bianquea renquensis</name>
    <dbReference type="NCBI Taxonomy" id="2763661"/>
    <lineage>
        <taxon>Bacteria</taxon>
        <taxon>Bacillati</taxon>
        <taxon>Bacillota</taxon>
        <taxon>Clostridia</taxon>
        <taxon>Eubacteriales</taxon>
        <taxon>Bianqueaceae</taxon>
        <taxon>Bianquea</taxon>
    </lineage>
</organism>
<dbReference type="PROSITE" id="PS51737">
    <property type="entry name" value="RECOMBINASE_DNA_BIND"/>
    <property type="match status" value="1"/>
</dbReference>
<keyword evidence="1" id="KW-0175">Coiled coil</keyword>
<proteinExistence type="predicted"/>
<evidence type="ECO:0000313" key="4">
    <source>
        <dbReference type="EMBL" id="MBC8544007.1"/>
    </source>
</evidence>
<dbReference type="SMART" id="SM00857">
    <property type="entry name" value="Resolvase"/>
    <property type="match status" value="1"/>
</dbReference>
<dbReference type="PROSITE" id="PS51736">
    <property type="entry name" value="RECOMBINASES_3"/>
    <property type="match status" value="1"/>
</dbReference>
<evidence type="ECO:0000313" key="5">
    <source>
        <dbReference type="Proteomes" id="UP000657006"/>
    </source>
</evidence>
<dbReference type="Gene3D" id="3.90.1750.20">
    <property type="entry name" value="Putative Large Serine Recombinase, Chain B, Domain 2"/>
    <property type="match status" value="1"/>
</dbReference>
<dbReference type="InterPro" id="IPR050639">
    <property type="entry name" value="SSR_resolvase"/>
</dbReference>
<dbReference type="PANTHER" id="PTHR30461">
    <property type="entry name" value="DNA-INVERTASE FROM LAMBDOID PROPHAGE"/>
    <property type="match status" value="1"/>
</dbReference>
<feature type="coiled-coil region" evidence="1">
    <location>
        <begin position="384"/>
        <end position="453"/>
    </location>
</feature>
<dbReference type="Gene3D" id="3.40.50.1390">
    <property type="entry name" value="Resolvase, N-terminal catalytic domain"/>
    <property type="match status" value="1"/>
</dbReference>
<dbReference type="InterPro" id="IPR006119">
    <property type="entry name" value="Resolv_N"/>
</dbReference>
<feature type="domain" description="Resolvase/invertase-type recombinase catalytic" evidence="2">
    <location>
        <begin position="11"/>
        <end position="154"/>
    </location>
</feature>
<name>A0A926HXP9_9FIRM</name>
<evidence type="ECO:0000259" key="3">
    <source>
        <dbReference type="PROSITE" id="PS51737"/>
    </source>
</evidence>